<gene>
    <name evidence="2" type="ORF">F5Z01DRAFT_552371</name>
</gene>
<comment type="caution">
    <text evidence="2">The sequence shown here is derived from an EMBL/GenBank/DDBJ whole genome shotgun (WGS) entry which is preliminary data.</text>
</comment>
<organism evidence="2 3">
    <name type="scientific">Emericellopsis atlantica</name>
    <dbReference type="NCBI Taxonomy" id="2614577"/>
    <lineage>
        <taxon>Eukaryota</taxon>
        <taxon>Fungi</taxon>
        <taxon>Dikarya</taxon>
        <taxon>Ascomycota</taxon>
        <taxon>Pezizomycotina</taxon>
        <taxon>Sordariomycetes</taxon>
        <taxon>Hypocreomycetidae</taxon>
        <taxon>Hypocreales</taxon>
        <taxon>Bionectriaceae</taxon>
        <taxon>Emericellopsis</taxon>
    </lineage>
</organism>
<keyword evidence="1" id="KW-0732">Signal</keyword>
<feature type="chain" id="PRO_5040434888" description="Cerato-platanin" evidence="1">
    <location>
        <begin position="20"/>
        <end position="216"/>
    </location>
</feature>
<dbReference type="AlphaFoldDB" id="A0A9P7ZPY2"/>
<evidence type="ECO:0000256" key="1">
    <source>
        <dbReference type="SAM" id="SignalP"/>
    </source>
</evidence>
<accession>A0A9P7ZPY2</accession>
<keyword evidence="3" id="KW-1185">Reference proteome</keyword>
<evidence type="ECO:0000313" key="2">
    <source>
        <dbReference type="EMBL" id="KAG9255697.1"/>
    </source>
</evidence>
<feature type="signal peptide" evidence="1">
    <location>
        <begin position="1"/>
        <end position="19"/>
    </location>
</feature>
<reference evidence="2" key="1">
    <citation type="journal article" date="2021" name="IMA Fungus">
        <title>Genomic characterization of three marine fungi, including Emericellopsis atlantica sp. nov. with signatures of a generalist lifestyle and marine biomass degradation.</title>
        <authorList>
            <person name="Hagestad O.C."/>
            <person name="Hou L."/>
            <person name="Andersen J.H."/>
            <person name="Hansen E.H."/>
            <person name="Altermark B."/>
            <person name="Li C."/>
            <person name="Kuhnert E."/>
            <person name="Cox R.J."/>
            <person name="Crous P.W."/>
            <person name="Spatafora J.W."/>
            <person name="Lail K."/>
            <person name="Amirebrahimi M."/>
            <person name="Lipzen A."/>
            <person name="Pangilinan J."/>
            <person name="Andreopoulos W."/>
            <person name="Hayes R.D."/>
            <person name="Ng V."/>
            <person name="Grigoriev I.V."/>
            <person name="Jackson S.A."/>
            <person name="Sutton T.D.S."/>
            <person name="Dobson A.D.W."/>
            <person name="Rama T."/>
        </authorList>
    </citation>
    <scope>NUCLEOTIDE SEQUENCE</scope>
    <source>
        <strain evidence="2">TS7</strain>
    </source>
</reference>
<protein>
    <recommendedName>
        <fullName evidence="4">Cerato-platanin</fullName>
    </recommendedName>
</protein>
<dbReference type="Proteomes" id="UP000887229">
    <property type="component" value="Unassembled WGS sequence"/>
</dbReference>
<dbReference type="GeneID" id="70291540"/>
<dbReference type="PANTHER" id="PTHR38850">
    <property type="entry name" value="CERATO-PLATANIN"/>
    <property type="match status" value="1"/>
</dbReference>
<dbReference type="RefSeq" id="XP_046119621.1">
    <property type="nucleotide sequence ID" value="XM_046260637.1"/>
</dbReference>
<dbReference type="PANTHER" id="PTHR38850:SF2">
    <property type="entry name" value="CERATO-PLATANIN"/>
    <property type="match status" value="1"/>
</dbReference>
<dbReference type="OrthoDB" id="5370830at2759"/>
<evidence type="ECO:0000313" key="3">
    <source>
        <dbReference type="Proteomes" id="UP000887229"/>
    </source>
</evidence>
<proteinExistence type="predicted"/>
<name>A0A9P7ZPY2_9HYPO</name>
<sequence>MFNFFTTLIAASAAATVGAVPTRRSQSASITPHDKYSSSVGVLGCKIDTNNVAYWPSSVDCDKICVKVTHDGRSRHLLKIDQSGGAHDISYDAWNYLVSGKSATEDPQMGGGVEMEYEFVDNEECADLMDDGKLDFSAANSINFVTSCGADTWVGKNHKLINIQDPQCKYGDDVECKLDLAVSNQPNCGSSVLGINTDSGLKVVDIAYGTGKKVTA</sequence>
<evidence type="ECO:0008006" key="4">
    <source>
        <dbReference type="Google" id="ProtNLM"/>
    </source>
</evidence>
<dbReference type="EMBL" id="MU251250">
    <property type="protein sequence ID" value="KAG9255697.1"/>
    <property type="molecule type" value="Genomic_DNA"/>
</dbReference>